<feature type="transmembrane region" description="Helical" evidence="1">
    <location>
        <begin position="75"/>
        <end position="98"/>
    </location>
</feature>
<dbReference type="EMBL" id="JBHSRF010000028">
    <property type="protein sequence ID" value="MFC6083424.1"/>
    <property type="molecule type" value="Genomic_DNA"/>
</dbReference>
<dbReference type="SUPFAM" id="SSF103473">
    <property type="entry name" value="MFS general substrate transporter"/>
    <property type="match status" value="1"/>
</dbReference>
<organism evidence="2 3">
    <name type="scientific">Sphaerisporangium aureirubrum</name>
    <dbReference type="NCBI Taxonomy" id="1544736"/>
    <lineage>
        <taxon>Bacteria</taxon>
        <taxon>Bacillati</taxon>
        <taxon>Actinomycetota</taxon>
        <taxon>Actinomycetes</taxon>
        <taxon>Streptosporangiales</taxon>
        <taxon>Streptosporangiaceae</taxon>
        <taxon>Sphaerisporangium</taxon>
    </lineage>
</organism>
<keyword evidence="1" id="KW-0812">Transmembrane</keyword>
<keyword evidence="3" id="KW-1185">Reference proteome</keyword>
<evidence type="ECO:0000313" key="3">
    <source>
        <dbReference type="Proteomes" id="UP001596137"/>
    </source>
</evidence>
<keyword evidence="1" id="KW-1133">Transmembrane helix</keyword>
<dbReference type="InterPro" id="IPR011701">
    <property type="entry name" value="MFS"/>
</dbReference>
<feature type="transmembrane region" description="Helical" evidence="1">
    <location>
        <begin position="310"/>
        <end position="332"/>
    </location>
</feature>
<proteinExistence type="predicted"/>
<dbReference type="InterPro" id="IPR053160">
    <property type="entry name" value="MFS_DHA3_Transporter"/>
</dbReference>
<feature type="transmembrane region" description="Helical" evidence="1">
    <location>
        <begin position="119"/>
        <end position="137"/>
    </location>
</feature>
<feature type="transmembrane region" description="Helical" evidence="1">
    <location>
        <begin position="51"/>
        <end position="69"/>
    </location>
</feature>
<feature type="transmembrane region" description="Helical" evidence="1">
    <location>
        <begin position="214"/>
        <end position="235"/>
    </location>
</feature>
<sequence>MLLYPVYPLLFAESGLSTAEISSLFVIWSVTSFTVEIPSGVWADMFSRRKLVVIGPLLTAVGYGLWTFLPSYPAFAAGFMLWGAGGALSSGALEALVYEGLDRVGAAGSYARLIGRSHAIGTTAALVATAFAAPVTAVGGYHALGVASVATQVLCALAGLSLPESRAPAEREEGYFTVLRAGLRETRRSPAAGRAILLIIVLMGVGSLDEYVPLLAAATGIGAAAVPLLVFLASAGVPLGGWFAGRGTRWTAPALVLGAACLAAGAVSGHPAGLAVVGIAYGVFQWATANAEARLQDAITDGVRATVTSIAGFGSEVLAVLAFAAFALGSAWSGPGPLYALAAVPYLLIAATLRRARGGRT</sequence>
<feature type="transmembrane region" description="Helical" evidence="1">
    <location>
        <begin position="338"/>
        <end position="356"/>
    </location>
</feature>
<name>A0ABW1NJ58_9ACTN</name>
<dbReference type="InterPro" id="IPR036259">
    <property type="entry name" value="MFS_trans_sf"/>
</dbReference>
<evidence type="ECO:0000256" key="1">
    <source>
        <dbReference type="SAM" id="Phobius"/>
    </source>
</evidence>
<accession>A0ABW1NJ58</accession>
<feature type="transmembrane region" description="Helical" evidence="1">
    <location>
        <begin position="191"/>
        <end position="208"/>
    </location>
</feature>
<dbReference type="Pfam" id="PF07690">
    <property type="entry name" value="MFS_1"/>
    <property type="match status" value="1"/>
</dbReference>
<comment type="caution">
    <text evidence="2">The sequence shown here is derived from an EMBL/GenBank/DDBJ whole genome shotgun (WGS) entry which is preliminary data.</text>
</comment>
<dbReference type="PANTHER" id="PTHR23530:SF1">
    <property type="entry name" value="PERMEASE, MAJOR FACILITATOR SUPERFAMILY-RELATED"/>
    <property type="match status" value="1"/>
</dbReference>
<dbReference type="RefSeq" id="WP_380755359.1">
    <property type="nucleotide sequence ID" value="NZ_JBHSRF010000028.1"/>
</dbReference>
<gene>
    <name evidence="2" type="ORF">ACFP1K_19790</name>
</gene>
<dbReference type="PANTHER" id="PTHR23530">
    <property type="entry name" value="TRANSPORT PROTEIN-RELATED"/>
    <property type="match status" value="1"/>
</dbReference>
<evidence type="ECO:0000313" key="2">
    <source>
        <dbReference type="EMBL" id="MFC6083424.1"/>
    </source>
</evidence>
<dbReference type="Proteomes" id="UP001596137">
    <property type="component" value="Unassembled WGS sequence"/>
</dbReference>
<feature type="transmembrane region" description="Helical" evidence="1">
    <location>
        <begin position="272"/>
        <end position="289"/>
    </location>
</feature>
<keyword evidence="1" id="KW-0472">Membrane</keyword>
<reference evidence="3" key="1">
    <citation type="journal article" date="2019" name="Int. J. Syst. Evol. Microbiol.">
        <title>The Global Catalogue of Microorganisms (GCM) 10K type strain sequencing project: providing services to taxonomists for standard genome sequencing and annotation.</title>
        <authorList>
            <consortium name="The Broad Institute Genomics Platform"/>
            <consortium name="The Broad Institute Genome Sequencing Center for Infectious Disease"/>
            <person name="Wu L."/>
            <person name="Ma J."/>
        </authorList>
    </citation>
    <scope>NUCLEOTIDE SEQUENCE [LARGE SCALE GENOMIC DNA]</scope>
    <source>
        <strain evidence="3">JCM 30346</strain>
    </source>
</reference>
<dbReference type="Gene3D" id="1.20.1250.20">
    <property type="entry name" value="MFS general substrate transporter like domains"/>
    <property type="match status" value="1"/>
</dbReference>
<protein>
    <submittedName>
        <fullName evidence="2">MFS transporter</fullName>
    </submittedName>
</protein>